<dbReference type="GO" id="GO:0005829">
    <property type="term" value="C:cytosol"/>
    <property type="evidence" value="ECO:0007669"/>
    <property type="project" value="TreeGrafter"/>
</dbReference>
<evidence type="ECO:0000313" key="2">
    <source>
        <dbReference type="Proteomes" id="UP000480684"/>
    </source>
</evidence>
<proteinExistence type="predicted"/>
<dbReference type="Gene3D" id="3.40.50.2000">
    <property type="entry name" value="Glycogen Phosphorylase B"/>
    <property type="match status" value="1"/>
</dbReference>
<comment type="caution">
    <text evidence="1">The sequence shown here is derived from an EMBL/GenBank/DDBJ whole genome shotgun (WGS) entry which is preliminary data.</text>
</comment>
<gene>
    <name evidence="1" type="ORF">G4223_13710</name>
</gene>
<dbReference type="GO" id="GO:0016740">
    <property type="term" value="F:transferase activity"/>
    <property type="evidence" value="ECO:0007669"/>
    <property type="project" value="UniProtKB-KW"/>
</dbReference>
<dbReference type="Pfam" id="PF02348">
    <property type="entry name" value="CTP_transf_3"/>
    <property type="match status" value="1"/>
</dbReference>
<dbReference type="Gene3D" id="3.90.550.10">
    <property type="entry name" value="Spore Coat Polysaccharide Biosynthesis Protein SpsA, Chain A"/>
    <property type="match status" value="1"/>
</dbReference>
<dbReference type="AlphaFoldDB" id="A0A7C9UX63"/>
<organism evidence="1 2">
    <name type="scientific">Magnetospirillum aberrantis SpK</name>
    <dbReference type="NCBI Taxonomy" id="908842"/>
    <lineage>
        <taxon>Bacteria</taxon>
        <taxon>Pseudomonadati</taxon>
        <taxon>Pseudomonadota</taxon>
        <taxon>Alphaproteobacteria</taxon>
        <taxon>Rhodospirillales</taxon>
        <taxon>Rhodospirillaceae</taxon>
        <taxon>Magnetospirillum</taxon>
    </lineage>
</organism>
<keyword evidence="1" id="KW-0808">Transferase</keyword>
<dbReference type="EMBL" id="JAAIYP010000039">
    <property type="protein sequence ID" value="NFV81169.1"/>
    <property type="molecule type" value="Genomic_DNA"/>
</dbReference>
<dbReference type="PANTHER" id="PTHR42866">
    <property type="entry name" value="3-DEOXY-MANNO-OCTULOSONATE CYTIDYLYLTRANSFERASE"/>
    <property type="match status" value="1"/>
</dbReference>
<protein>
    <submittedName>
        <fullName evidence="1">NTP transferase domain-containing protein</fullName>
    </submittedName>
</protein>
<keyword evidence="2" id="KW-1185">Reference proteome</keyword>
<dbReference type="SUPFAM" id="SSF53756">
    <property type="entry name" value="UDP-Glycosyltransferase/glycogen phosphorylase"/>
    <property type="match status" value="1"/>
</dbReference>
<reference evidence="1 2" key="1">
    <citation type="submission" date="2020-02" db="EMBL/GenBank/DDBJ databases">
        <authorList>
            <person name="Dziuba M."/>
            <person name="Kuznetsov B."/>
            <person name="Mardanov A."/>
            <person name="Ravin N."/>
            <person name="Grouzdev D."/>
        </authorList>
    </citation>
    <scope>NUCLEOTIDE SEQUENCE [LARGE SCALE GENOMIC DNA]</scope>
    <source>
        <strain evidence="1 2">SpK</strain>
    </source>
</reference>
<evidence type="ECO:0000313" key="1">
    <source>
        <dbReference type="EMBL" id="NFV81169.1"/>
    </source>
</evidence>
<dbReference type="RefSeq" id="WP_163680800.1">
    <property type="nucleotide sequence ID" value="NZ_JAAIYP010000039.1"/>
</dbReference>
<name>A0A7C9UX63_9PROT</name>
<dbReference type="InterPro" id="IPR029044">
    <property type="entry name" value="Nucleotide-diphossugar_trans"/>
</dbReference>
<dbReference type="PANTHER" id="PTHR42866:SF1">
    <property type="entry name" value="SPORE COAT POLYSACCHARIDE BIOSYNTHESIS PROTEIN SPSF"/>
    <property type="match status" value="1"/>
</dbReference>
<dbReference type="SUPFAM" id="SSF53448">
    <property type="entry name" value="Nucleotide-diphospho-sugar transferases"/>
    <property type="match status" value="1"/>
</dbReference>
<accession>A0A7C9UX63</accession>
<dbReference type="CDD" id="cd02518">
    <property type="entry name" value="GT2_SpsF"/>
    <property type="match status" value="1"/>
</dbReference>
<dbReference type="Gene3D" id="3.40.50.11190">
    <property type="match status" value="1"/>
</dbReference>
<dbReference type="InterPro" id="IPR003329">
    <property type="entry name" value="Cytidylyl_trans"/>
</dbReference>
<dbReference type="Proteomes" id="UP000480684">
    <property type="component" value="Unassembled WGS sequence"/>
</dbReference>
<sequence>MSVVAAIIQARMGSTRFPGKSLYPVAGKPLIWHLIHRLKQARAVTHVCVATTTDPSDDPLAAYAAEQGAVVVRGSVDNVLERYLTAARRLDAEVVIRVTGDSPLVAPDIIDAMVERLLEADADNICGDGSPQAVIDEGYTVVSRRLLERIGVEGADDPAAREHVTYYASLHPELGRAVSFRFPVSHEFSGGRISVDTPADVALIEALYAETGVPAGELGIPQVVELLRRRPDLVAINAHVRQKGGDEVTRKALFRCDGGARLGLGHVMRCLNVARELRDRHSWGVRFAMAGEEVARRLVEQQGFGVAEVTEAGAMDALVARWAPDVLMVDLRDDTGPEVLRGWRRSVKVLAVLDDGSDRRLAADLAFYPPVPQVAALTFAPQTQVLAGWEWLPVARPHLPVTRTQSAVPRLLVCMGGADPADLTGRAVSILAGLEAAFEATVVVGAAYGRREALAARLAELGPRFRLEVAVPDLVARLPAFDLALASFGTIAHELAMMAVPMVLLGLTDDHVLSASALAAAGAAMVLGVHDRVADVEVADAVSGLLADPARRERMAAAGAALIDGDGACRVAQRLAQAVVNNVSVQEKAVTS</sequence>